<dbReference type="PROSITE" id="PS51421">
    <property type="entry name" value="RAS"/>
    <property type="match status" value="1"/>
</dbReference>
<evidence type="ECO:0000313" key="7">
    <source>
        <dbReference type="EMBL" id="KAJ5068776.1"/>
    </source>
</evidence>
<keyword evidence="8" id="KW-1185">Reference proteome</keyword>
<keyword evidence="2" id="KW-1003">Cell membrane</keyword>
<evidence type="ECO:0000313" key="8">
    <source>
        <dbReference type="Proteomes" id="UP001149090"/>
    </source>
</evidence>
<dbReference type="AlphaFoldDB" id="A0A9Q0L9W2"/>
<evidence type="ECO:0000256" key="1">
    <source>
        <dbReference type="ARBA" id="ARBA00004236"/>
    </source>
</evidence>
<keyword evidence="5" id="KW-0342">GTP-binding</keyword>
<keyword evidence="3" id="KW-0547">Nucleotide-binding</keyword>
<dbReference type="GO" id="GO:0061118">
    <property type="term" value="P:regulation of positive chemotaxis to cAMP"/>
    <property type="evidence" value="ECO:0007669"/>
    <property type="project" value="UniProtKB-ARBA"/>
</dbReference>
<proteinExistence type="predicted"/>
<dbReference type="PRINTS" id="PR00449">
    <property type="entry name" value="RASTRNSFRMNG"/>
</dbReference>
<dbReference type="FunFam" id="3.40.50.300:FF:001763">
    <property type="entry name" value="Ras family gtpase"/>
    <property type="match status" value="1"/>
</dbReference>
<gene>
    <name evidence="7" type="ORF">M0811_02719</name>
</gene>
<evidence type="ECO:0000256" key="2">
    <source>
        <dbReference type="ARBA" id="ARBA00022475"/>
    </source>
</evidence>
<evidence type="ECO:0000256" key="5">
    <source>
        <dbReference type="ARBA" id="ARBA00023134"/>
    </source>
</evidence>
<accession>A0A9Q0L9W2</accession>
<evidence type="ECO:0000256" key="6">
    <source>
        <dbReference type="ARBA" id="ARBA00023136"/>
    </source>
</evidence>
<dbReference type="GO" id="GO:0005886">
    <property type="term" value="C:plasma membrane"/>
    <property type="evidence" value="ECO:0007669"/>
    <property type="project" value="UniProtKB-SubCell"/>
</dbReference>
<dbReference type="SMART" id="SM00176">
    <property type="entry name" value="RAN"/>
    <property type="match status" value="1"/>
</dbReference>
<organism evidence="7 8">
    <name type="scientific">Anaeramoeba ignava</name>
    <name type="common">Anaerobic marine amoeba</name>
    <dbReference type="NCBI Taxonomy" id="1746090"/>
    <lineage>
        <taxon>Eukaryota</taxon>
        <taxon>Metamonada</taxon>
        <taxon>Anaeramoebidae</taxon>
        <taxon>Anaeramoeba</taxon>
    </lineage>
</organism>
<comment type="subcellular location">
    <subcellularLocation>
        <location evidence="1">Cell membrane</location>
    </subcellularLocation>
</comment>
<dbReference type="SMART" id="SM00173">
    <property type="entry name" value="RAS"/>
    <property type="match status" value="1"/>
</dbReference>
<dbReference type="CDD" id="cd00876">
    <property type="entry name" value="Ras"/>
    <property type="match status" value="1"/>
</dbReference>
<dbReference type="OMA" id="AECNDAS"/>
<keyword evidence="6" id="KW-0472">Membrane</keyword>
<dbReference type="SMART" id="SM00175">
    <property type="entry name" value="RAB"/>
    <property type="match status" value="1"/>
</dbReference>
<dbReference type="PANTHER" id="PTHR24070">
    <property type="entry name" value="RAS, DI-RAS, AND RHEB FAMILY MEMBERS OF SMALL GTPASE SUPERFAMILY"/>
    <property type="match status" value="1"/>
</dbReference>
<dbReference type="Pfam" id="PF00071">
    <property type="entry name" value="Ras"/>
    <property type="match status" value="1"/>
</dbReference>
<dbReference type="PROSITE" id="PS51420">
    <property type="entry name" value="RHO"/>
    <property type="match status" value="1"/>
</dbReference>
<sequence length="255" mass="29465">MEDNCRIVILGAGSVGKSCLTLRYLQNKFITDYDPTIEENYRKMVIVDGKPMLLEILDTAGQDEYRSIRDKYFRSGDGFLIVYSITSPQSFTEASSFHESLIRIKGEKTPTITIGNKSDLETQRQISQKEGQELAKKSNSVLIETSAKTGQNVSQCFEDIARKVRDWKQALKAKSNENQSKTSNTLKKKKRRLITRKKILFFSRAECNDASEKIFLKKKFEENNNFRIRVEFINFNELETQKVGKNDERKAKNFE</sequence>
<keyword evidence="4" id="KW-0378">Hydrolase</keyword>
<dbReference type="InterPro" id="IPR027417">
    <property type="entry name" value="P-loop_NTPase"/>
</dbReference>
<dbReference type="GO" id="GO:0003924">
    <property type="term" value="F:GTPase activity"/>
    <property type="evidence" value="ECO:0007669"/>
    <property type="project" value="InterPro"/>
</dbReference>
<protein>
    <submittedName>
        <fullName evidence="7">Ras-like protein</fullName>
    </submittedName>
</protein>
<dbReference type="GO" id="GO:0007165">
    <property type="term" value="P:signal transduction"/>
    <property type="evidence" value="ECO:0007669"/>
    <property type="project" value="InterPro"/>
</dbReference>
<dbReference type="PROSITE" id="PS51419">
    <property type="entry name" value="RAB"/>
    <property type="match status" value="1"/>
</dbReference>
<evidence type="ECO:0000256" key="4">
    <source>
        <dbReference type="ARBA" id="ARBA00022801"/>
    </source>
</evidence>
<dbReference type="Proteomes" id="UP001149090">
    <property type="component" value="Unassembled WGS sequence"/>
</dbReference>
<reference evidence="7" key="1">
    <citation type="submission" date="2022-10" db="EMBL/GenBank/DDBJ databases">
        <title>Novel sulphate-reducing endosymbionts in the free-living metamonad Anaeramoeba.</title>
        <authorList>
            <person name="Jerlstrom-Hultqvist J."/>
            <person name="Cepicka I."/>
            <person name="Gallot-Lavallee L."/>
            <person name="Salas-Leiva D."/>
            <person name="Curtis B.A."/>
            <person name="Zahonova K."/>
            <person name="Pipaliya S."/>
            <person name="Dacks J."/>
            <person name="Roger A.J."/>
        </authorList>
    </citation>
    <scope>NUCLEOTIDE SEQUENCE</scope>
    <source>
        <strain evidence="7">BMAN</strain>
    </source>
</reference>
<dbReference type="InterPro" id="IPR001806">
    <property type="entry name" value="Small_GTPase"/>
</dbReference>
<evidence type="ECO:0000256" key="3">
    <source>
        <dbReference type="ARBA" id="ARBA00022741"/>
    </source>
</evidence>
<dbReference type="EMBL" id="JAPDFW010000114">
    <property type="protein sequence ID" value="KAJ5068776.1"/>
    <property type="molecule type" value="Genomic_DNA"/>
</dbReference>
<dbReference type="InterPro" id="IPR005225">
    <property type="entry name" value="Small_GTP-bd"/>
</dbReference>
<dbReference type="SUPFAM" id="SSF52540">
    <property type="entry name" value="P-loop containing nucleoside triphosphate hydrolases"/>
    <property type="match status" value="1"/>
</dbReference>
<comment type="caution">
    <text evidence="7">The sequence shown here is derived from an EMBL/GenBank/DDBJ whole genome shotgun (WGS) entry which is preliminary data.</text>
</comment>
<dbReference type="NCBIfam" id="TIGR00231">
    <property type="entry name" value="small_GTP"/>
    <property type="match status" value="1"/>
</dbReference>
<dbReference type="Gene3D" id="3.40.50.300">
    <property type="entry name" value="P-loop containing nucleotide triphosphate hydrolases"/>
    <property type="match status" value="1"/>
</dbReference>
<dbReference type="SMART" id="SM00174">
    <property type="entry name" value="RHO"/>
    <property type="match status" value="1"/>
</dbReference>
<name>A0A9Q0L9W2_ANAIG</name>
<dbReference type="GO" id="GO:0005525">
    <property type="term" value="F:GTP binding"/>
    <property type="evidence" value="ECO:0007669"/>
    <property type="project" value="UniProtKB-KW"/>
</dbReference>
<dbReference type="InterPro" id="IPR020849">
    <property type="entry name" value="Small_GTPase_Ras-type"/>
</dbReference>